<sequence length="98" mass="10600">MANVNVTYSEMRDAAGRLEIGKGHLDDILADLMKQVTALVSSGFVTDQASTQFMASYDQFNLGAKNAVEGLVEMHTFLTRAADSMEELDARLGSAIAR</sequence>
<evidence type="ECO:0000313" key="1">
    <source>
        <dbReference type="EMBL" id="PJJ77311.1"/>
    </source>
</evidence>
<dbReference type="InterPro" id="IPR010310">
    <property type="entry name" value="T7SS_ESAT-6-like"/>
</dbReference>
<dbReference type="EMBL" id="PGFE01000001">
    <property type="protein sequence ID" value="PJJ77311.1"/>
    <property type="molecule type" value="Genomic_DNA"/>
</dbReference>
<dbReference type="Proteomes" id="UP000231693">
    <property type="component" value="Unassembled WGS sequence"/>
</dbReference>
<evidence type="ECO:0000313" key="2">
    <source>
        <dbReference type="Proteomes" id="UP000231693"/>
    </source>
</evidence>
<dbReference type="InterPro" id="IPR036689">
    <property type="entry name" value="ESAT-6-like_sf"/>
</dbReference>
<dbReference type="SUPFAM" id="SSF140453">
    <property type="entry name" value="EsxAB dimer-like"/>
    <property type="match status" value="1"/>
</dbReference>
<proteinExistence type="predicted"/>
<protein>
    <submittedName>
        <fullName evidence="1">WXG100 family type VII secretion target</fullName>
    </submittedName>
</protein>
<gene>
    <name evidence="1" type="ORF">CLV28_0530</name>
</gene>
<organism evidence="1 2">
    <name type="scientific">Sediminihabitans luteus</name>
    <dbReference type="NCBI Taxonomy" id="1138585"/>
    <lineage>
        <taxon>Bacteria</taxon>
        <taxon>Bacillati</taxon>
        <taxon>Actinomycetota</taxon>
        <taxon>Actinomycetes</taxon>
        <taxon>Micrococcales</taxon>
        <taxon>Cellulomonadaceae</taxon>
        <taxon>Sediminihabitans</taxon>
    </lineage>
</organism>
<comment type="caution">
    <text evidence="1">The sequence shown here is derived from an EMBL/GenBank/DDBJ whole genome shotgun (WGS) entry which is preliminary data.</text>
</comment>
<dbReference type="RefSeq" id="WP_100421722.1">
    <property type="nucleotide sequence ID" value="NZ_BOOX01000004.1"/>
</dbReference>
<accession>A0A2M9CZE8</accession>
<dbReference type="Pfam" id="PF06013">
    <property type="entry name" value="WXG100"/>
    <property type="match status" value="1"/>
</dbReference>
<dbReference type="Gene3D" id="1.10.287.1060">
    <property type="entry name" value="ESAT-6-like"/>
    <property type="match status" value="1"/>
</dbReference>
<dbReference type="OrthoDB" id="3268062at2"/>
<name>A0A2M9CZE8_9CELL</name>
<dbReference type="AlphaFoldDB" id="A0A2M9CZE8"/>
<reference evidence="1 2" key="1">
    <citation type="submission" date="2017-11" db="EMBL/GenBank/DDBJ databases">
        <title>Genomic Encyclopedia of Archaeal and Bacterial Type Strains, Phase II (KMG-II): From Individual Species to Whole Genera.</title>
        <authorList>
            <person name="Goeker M."/>
        </authorList>
    </citation>
    <scope>NUCLEOTIDE SEQUENCE [LARGE SCALE GENOMIC DNA]</scope>
    <source>
        <strain evidence="1 2">DSM 25478</strain>
    </source>
</reference>
<keyword evidence="2" id="KW-1185">Reference proteome</keyword>